<comment type="similarity">
    <text evidence="2">Belongs to the YkuD family.</text>
</comment>
<dbReference type="GO" id="GO:0008360">
    <property type="term" value="P:regulation of cell shape"/>
    <property type="evidence" value="ECO:0007669"/>
    <property type="project" value="UniProtKB-UniRule"/>
</dbReference>
<keyword evidence="6 9" id="KW-0133">Cell shape</keyword>
<dbReference type="GO" id="GO:0018104">
    <property type="term" value="P:peptidoglycan-protein cross-linking"/>
    <property type="evidence" value="ECO:0007669"/>
    <property type="project" value="TreeGrafter"/>
</dbReference>
<gene>
    <name evidence="12" type="ORF">SAMN04487951_104104</name>
</gene>
<dbReference type="PANTHER" id="PTHR30582">
    <property type="entry name" value="L,D-TRANSPEPTIDASE"/>
    <property type="match status" value="1"/>
</dbReference>
<evidence type="ECO:0000256" key="5">
    <source>
        <dbReference type="ARBA" id="ARBA00022801"/>
    </source>
</evidence>
<keyword evidence="13" id="KW-1185">Reference proteome</keyword>
<dbReference type="InterPro" id="IPR018392">
    <property type="entry name" value="LysM"/>
</dbReference>
<feature type="compositionally biased region" description="Basic and acidic residues" evidence="10">
    <location>
        <begin position="340"/>
        <end position="352"/>
    </location>
</feature>
<dbReference type="STRING" id="416873.SAMN04487951_104104"/>
<evidence type="ECO:0000313" key="13">
    <source>
        <dbReference type="Proteomes" id="UP000199677"/>
    </source>
</evidence>
<keyword evidence="3" id="KW-0328">Glycosyltransferase</keyword>
<evidence type="ECO:0000259" key="11">
    <source>
        <dbReference type="PROSITE" id="PS52029"/>
    </source>
</evidence>
<sequence>MRLSIGNSAVPKRDHQWPRRVGVLLSVLVTWLSISSFALAEQNLPEQNEEWPKGHYPLPEEGNVIGNAYTVTVKDYDDTLIDIARRHNLGYLEIVRANPEVSIWIPGVGTEVTIPGRFILPDVERTGVVINIAELRLYYYPDVNNDEVPRVETYPIGIGREGFDTPLGVTETTMNIKNPAWYPPESVQREAEARGETAPSVVPPGPDNPLGDHAIILGFDGYLIHGTNQPDGIGMRASRGCIRMLPNDIESIFGRLPAGTQVNIINQPIKVGWDNRQPLVQVFPPLGEEEHSMTTLSDTITRLNQRNAEGVTFDYEQLGDLLALSSGLIEPLSPKPVPSNKKEEDDDIKGVYEELALN</sequence>
<dbReference type="InterPro" id="IPR005490">
    <property type="entry name" value="LD_TPept_cat_dom"/>
</dbReference>
<protein>
    <submittedName>
        <fullName evidence="12">L,D-transpeptidase ErfK/SrfK</fullName>
    </submittedName>
</protein>
<dbReference type="Proteomes" id="UP000199677">
    <property type="component" value="Unassembled WGS sequence"/>
</dbReference>
<dbReference type="Pfam" id="PF03734">
    <property type="entry name" value="YkuD"/>
    <property type="match status" value="1"/>
</dbReference>
<dbReference type="GO" id="GO:0071555">
    <property type="term" value="P:cell wall organization"/>
    <property type="evidence" value="ECO:0007669"/>
    <property type="project" value="UniProtKB-UniRule"/>
</dbReference>
<keyword evidence="5" id="KW-0378">Hydrolase</keyword>
<comment type="pathway">
    <text evidence="1 9">Cell wall biogenesis; peptidoglycan biosynthesis.</text>
</comment>
<dbReference type="RefSeq" id="WP_089703412.1">
    <property type="nucleotide sequence ID" value="NZ_FNII01000004.1"/>
</dbReference>
<dbReference type="GO" id="GO:0005576">
    <property type="term" value="C:extracellular region"/>
    <property type="evidence" value="ECO:0007669"/>
    <property type="project" value="TreeGrafter"/>
</dbReference>
<feature type="region of interest" description="Disordered" evidence="10">
    <location>
        <begin position="332"/>
        <end position="358"/>
    </location>
</feature>
<evidence type="ECO:0000256" key="4">
    <source>
        <dbReference type="ARBA" id="ARBA00022679"/>
    </source>
</evidence>
<keyword evidence="4" id="KW-0808">Transferase</keyword>
<evidence type="ECO:0000256" key="10">
    <source>
        <dbReference type="SAM" id="MobiDB-lite"/>
    </source>
</evidence>
<dbReference type="GO" id="GO:0016757">
    <property type="term" value="F:glycosyltransferase activity"/>
    <property type="evidence" value="ECO:0007669"/>
    <property type="project" value="UniProtKB-KW"/>
</dbReference>
<evidence type="ECO:0000256" key="9">
    <source>
        <dbReference type="PROSITE-ProRule" id="PRU01373"/>
    </source>
</evidence>
<dbReference type="SUPFAM" id="SSF141523">
    <property type="entry name" value="L,D-transpeptidase catalytic domain-like"/>
    <property type="match status" value="1"/>
</dbReference>
<dbReference type="Gene3D" id="2.40.440.10">
    <property type="entry name" value="L,D-transpeptidase catalytic domain-like"/>
    <property type="match status" value="1"/>
</dbReference>
<proteinExistence type="inferred from homology"/>
<evidence type="ECO:0000256" key="6">
    <source>
        <dbReference type="ARBA" id="ARBA00022960"/>
    </source>
</evidence>
<feature type="active site" description="Nucleophile" evidence="9">
    <location>
        <position position="241"/>
    </location>
</feature>
<reference evidence="13" key="1">
    <citation type="submission" date="2016-10" db="EMBL/GenBank/DDBJ databases">
        <authorList>
            <person name="Varghese N."/>
            <person name="Submissions S."/>
        </authorList>
    </citation>
    <scope>NUCLEOTIDE SEQUENCE [LARGE SCALE GENOMIC DNA]</scope>
    <source>
        <strain evidence="13">CGMCC 1.6494</strain>
    </source>
</reference>
<dbReference type="InterPro" id="IPR038063">
    <property type="entry name" value="Transpep_catalytic_dom"/>
</dbReference>
<name>A0A1H0AH53_9GAMM</name>
<keyword evidence="7 9" id="KW-0573">Peptidoglycan synthesis</keyword>
<evidence type="ECO:0000256" key="8">
    <source>
        <dbReference type="ARBA" id="ARBA00023316"/>
    </source>
</evidence>
<feature type="domain" description="L,D-TPase catalytic" evidence="11">
    <location>
        <begin position="126"/>
        <end position="265"/>
    </location>
</feature>
<evidence type="ECO:0000313" key="12">
    <source>
        <dbReference type="EMBL" id="SDN32707.1"/>
    </source>
</evidence>
<dbReference type="EMBL" id="FNII01000004">
    <property type="protein sequence ID" value="SDN32707.1"/>
    <property type="molecule type" value="Genomic_DNA"/>
</dbReference>
<dbReference type="PANTHER" id="PTHR30582:SF24">
    <property type="entry name" value="L,D-TRANSPEPTIDASE ERFK_SRFK-RELATED"/>
    <property type="match status" value="1"/>
</dbReference>
<organism evidence="12 13">
    <name type="scientific">Vreelandella arcis</name>
    <dbReference type="NCBI Taxonomy" id="416873"/>
    <lineage>
        <taxon>Bacteria</taxon>
        <taxon>Pseudomonadati</taxon>
        <taxon>Pseudomonadota</taxon>
        <taxon>Gammaproteobacteria</taxon>
        <taxon>Oceanospirillales</taxon>
        <taxon>Halomonadaceae</taxon>
        <taxon>Vreelandella</taxon>
    </lineage>
</organism>
<dbReference type="OrthoDB" id="9787225at2"/>
<keyword evidence="8 9" id="KW-0961">Cell wall biogenesis/degradation</keyword>
<dbReference type="UniPathway" id="UPA00219"/>
<evidence type="ECO:0000256" key="7">
    <source>
        <dbReference type="ARBA" id="ARBA00022984"/>
    </source>
</evidence>
<accession>A0A1H0AH53</accession>
<dbReference type="CDD" id="cd16913">
    <property type="entry name" value="YkuD_like"/>
    <property type="match status" value="1"/>
</dbReference>
<feature type="active site" description="Proton donor/acceptor" evidence="9">
    <location>
        <position position="225"/>
    </location>
</feature>
<evidence type="ECO:0000256" key="3">
    <source>
        <dbReference type="ARBA" id="ARBA00022676"/>
    </source>
</evidence>
<dbReference type="GO" id="GO:0071972">
    <property type="term" value="F:peptidoglycan L,D-transpeptidase activity"/>
    <property type="evidence" value="ECO:0007669"/>
    <property type="project" value="TreeGrafter"/>
</dbReference>
<evidence type="ECO:0000256" key="1">
    <source>
        <dbReference type="ARBA" id="ARBA00004752"/>
    </source>
</evidence>
<dbReference type="AlphaFoldDB" id="A0A1H0AH53"/>
<dbReference type="CDD" id="cd00118">
    <property type="entry name" value="LysM"/>
    <property type="match status" value="1"/>
</dbReference>
<evidence type="ECO:0000256" key="2">
    <source>
        <dbReference type="ARBA" id="ARBA00005992"/>
    </source>
</evidence>
<dbReference type="PROSITE" id="PS52029">
    <property type="entry name" value="LD_TPASE"/>
    <property type="match status" value="1"/>
</dbReference>
<dbReference type="InterPro" id="IPR050979">
    <property type="entry name" value="LD-transpeptidase"/>
</dbReference>